<dbReference type="RefSeq" id="WP_073603447.1">
    <property type="nucleotide sequence ID" value="NZ_FQXZ01000015.1"/>
</dbReference>
<dbReference type="HAMAP" id="MF_00101">
    <property type="entry name" value="AcpS"/>
    <property type="match status" value="1"/>
</dbReference>
<dbReference type="Gene3D" id="3.90.470.20">
    <property type="entry name" value="4'-phosphopantetheinyl transferase domain"/>
    <property type="match status" value="1"/>
</dbReference>
<dbReference type="Pfam" id="PF01648">
    <property type="entry name" value="ACPS"/>
    <property type="match status" value="1"/>
</dbReference>
<evidence type="ECO:0000256" key="7">
    <source>
        <dbReference type="ARBA" id="ARBA00023160"/>
    </source>
</evidence>
<comment type="cofactor">
    <cofactor evidence="10">
        <name>Mg(2+)</name>
        <dbReference type="ChEBI" id="CHEBI:18420"/>
    </cofactor>
</comment>
<dbReference type="NCBIfam" id="TIGR00516">
    <property type="entry name" value="acpS"/>
    <property type="match status" value="1"/>
</dbReference>
<dbReference type="InterPro" id="IPR008278">
    <property type="entry name" value="4-PPantetheinyl_Trfase_dom"/>
</dbReference>
<keyword evidence="4 10" id="KW-0276">Fatty acid metabolism</keyword>
<name>A0A1M5YHU1_9VIBR</name>
<accession>A0A1M5YHU1</accession>
<keyword evidence="1 10" id="KW-0444">Lipid biosynthesis</keyword>
<comment type="subcellular location">
    <subcellularLocation>
        <location evidence="10">Cytoplasm</location>
    </subcellularLocation>
</comment>
<evidence type="ECO:0000256" key="3">
    <source>
        <dbReference type="ARBA" id="ARBA00022723"/>
    </source>
</evidence>
<reference evidence="12 13" key="1">
    <citation type="submission" date="2016-11" db="EMBL/GenBank/DDBJ databases">
        <authorList>
            <person name="Jaros S."/>
            <person name="Januszkiewicz K."/>
            <person name="Wedrychowicz H."/>
        </authorList>
    </citation>
    <scope>NUCLEOTIDE SEQUENCE [LARGE SCALE GENOMIC DNA]</scope>
    <source>
        <strain evidence="12 13">CECT 7868</strain>
    </source>
</reference>
<sequence length="137" mass="14719">MAVMGFGTDIVEIDRIKQVISRAGDNFARRILTDAEMLDYQQSKCPERFLAKRFAVKEAASKALGTGIAQGVTFHDFSVSHDDLGKPLLNLSGTAASLAESISVNSVFLSISDERNYAVASVIFESSGPGCLLDLTD</sequence>
<keyword evidence="3 10" id="KW-0479">Metal-binding</keyword>
<keyword evidence="2 10" id="KW-0808">Transferase</keyword>
<comment type="function">
    <text evidence="9">Transfers the 4'-phosphopantetheine moiety from coenzyme A to the 'Ser-36' of acyl-carrier-protein.</text>
</comment>
<evidence type="ECO:0000256" key="5">
    <source>
        <dbReference type="ARBA" id="ARBA00022842"/>
    </source>
</evidence>
<comment type="function">
    <text evidence="10">Transfers the 4'-phosphopantetheine moiety from coenzyme A to a Ser of acyl-carrier-protein.</text>
</comment>
<dbReference type="GO" id="GO:0006633">
    <property type="term" value="P:fatty acid biosynthetic process"/>
    <property type="evidence" value="ECO:0007669"/>
    <property type="project" value="UniProtKB-UniRule"/>
</dbReference>
<dbReference type="Proteomes" id="UP000184608">
    <property type="component" value="Unassembled WGS sequence"/>
</dbReference>
<dbReference type="SUPFAM" id="SSF56214">
    <property type="entry name" value="4'-phosphopantetheinyl transferase"/>
    <property type="match status" value="1"/>
</dbReference>
<dbReference type="InterPro" id="IPR004568">
    <property type="entry name" value="Ppantetheine-prot_Trfase_dom"/>
</dbReference>
<evidence type="ECO:0000256" key="9">
    <source>
        <dbReference type="ARBA" id="ARBA00054726"/>
    </source>
</evidence>
<evidence type="ECO:0000256" key="10">
    <source>
        <dbReference type="HAMAP-Rule" id="MF_00101"/>
    </source>
</evidence>
<gene>
    <name evidence="10 12" type="primary">acpS</name>
    <name evidence="12" type="ORF">VA7868_01742</name>
</gene>
<evidence type="ECO:0000256" key="6">
    <source>
        <dbReference type="ARBA" id="ARBA00023098"/>
    </source>
</evidence>
<evidence type="ECO:0000313" key="13">
    <source>
        <dbReference type="Proteomes" id="UP000184608"/>
    </source>
</evidence>
<dbReference type="InterPro" id="IPR002582">
    <property type="entry name" value="ACPS"/>
</dbReference>
<evidence type="ECO:0000256" key="2">
    <source>
        <dbReference type="ARBA" id="ARBA00022679"/>
    </source>
</evidence>
<keyword evidence="13" id="KW-1185">Reference proteome</keyword>
<feature type="binding site" evidence="10">
    <location>
        <position position="9"/>
    </location>
    <ligand>
        <name>Mg(2+)</name>
        <dbReference type="ChEBI" id="CHEBI:18420"/>
    </ligand>
</feature>
<comment type="similarity">
    <text evidence="10">Belongs to the P-Pant transferase superfamily. AcpS family.</text>
</comment>
<evidence type="ECO:0000313" key="12">
    <source>
        <dbReference type="EMBL" id="SHI11600.1"/>
    </source>
</evidence>
<comment type="catalytic activity">
    <reaction evidence="8 10">
        <text>apo-[ACP] + CoA = holo-[ACP] + adenosine 3',5'-bisphosphate + H(+)</text>
        <dbReference type="Rhea" id="RHEA:12068"/>
        <dbReference type="Rhea" id="RHEA-COMP:9685"/>
        <dbReference type="Rhea" id="RHEA-COMP:9690"/>
        <dbReference type="ChEBI" id="CHEBI:15378"/>
        <dbReference type="ChEBI" id="CHEBI:29999"/>
        <dbReference type="ChEBI" id="CHEBI:57287"/>
        <dbReference type="ChEBI" id="CHEBI:58343"/>
        <dbReference type="ChEBI" id="CHEBI:64479"/>
        <dbReference type="EC" id="2.7.8.7"/>
    </reaction>
</comment>
<evidence type="ECO:0000256" key="1">
    <source>
        <dbReference type="ARBA" id="ARBA00022516"/>
    </source>
</evidence>
<evidence type="ECO:0000256" key="8">
    <source>
        <dbReference type="ARBA" id="ARBA00050875"/>
    </source>
</evidence>
<keyword evidence="7 10" id="KW-0275">Fatty acid biosynthesis</keyword>
<dbReference type="GO" id="GO:0000287">
    <property type="term" value="F:magnesium ion binding"/>
    <property type="evidence" value="ECO:0007669"/>
    <property type="project" value="UniProtKB-UniRule"/>
</dbReference>
<dbReference type="STRING" id="1216006.VA7868_01742"/>
<dbReference type="NCBIfam" id="TIGR00556">
    <property type="entry name" value="pantethn_trn"/>
    <property type="match status" value="1"/>
</dbReference>
<feature type="domain" description="4'-phosphopantetheinyl transferase" evidence="11">
    <location>
        <begin position="6"/>
        <end position="120"/>
    </location>
</feature>
<keyword evidence="6 10" id="KW-0443">Lipid metabolism</keyword>
<feature type="binding site" evidence="10">
    <location>
        <position position="58"/>
    </location>
    <ligand>
        <name>Mg(2+)</name>
        <dbReference type="ChEBI" id="CHEBI:18420"/>
    </ligand>
</feature>
<organism evidence="12 13">
    <name type="scientific">Vibrio aerogenes CECT 7868</name>
    <dbReference type="NCBI Taxonomy" id="1216006"/>
    <lineage>
        <taxon>Bacteria</taxon>
        <taxon>Pseudomonadati</taxon>
        <taxon>Pseudomonadota</taxon>
        <taxon>Gammaproteobacteria</taxon>
        <taxon>Vibrionales</taxon>
        <taxon>Vibrionaceae</taxon>
        <taxon>Vibrio</taxon>
    </lineage>
</organism>
<dbReference type="EC" id="2.7.8.7" evidence="10"/>
<dbReference type="GO" id="GO:0005737">
    <property type="term" value="C:cytoplasm"/>
    <property type="evidence" value="ECO:0007669"/>
    <property type="project" value="UniProtKB-SubCell"/>
</dbReference>
<dbReference type="OrthoDB" id="517356at2"/>
<keyword evidence="5 10" id="KW-0460">Magnesium</keyword>
<evidence type="ECO:0000259" key="11">
    <source>
        <dbReference type="Pfam" id="PF01648"/>
    </source>
</evidence>
<proteinExistence type="inferred from homology"/>
<evidence type="ECO:0000256" key="4">
    <source>
        <dbReference type="ARBA" id="ARBA00022832"/>
    </source>
</evidence>
<protein>
    <recommendedName>
        <fullName evidence="10">Holo-[acyl-carrier-protein] synthase</fullName>
        <shortName evidence="10">Holo-ACP synthase</shortName>
        <ecNumber evidence="10">2.7.8.7</ecNumber>
    </recommendedName>
    <alternativeName>
        <fullName evidence="10">4'-phosphopantetheinyl transferase AcpS</fullName>
    </alternativeName>
</protein>
<keyword evidence="10" id="KW-0963">Cytoplasm</keyword>
<dbReference type="AlphaFoldDB" id="A0A1M5YHU1"/>
<dbReference type="InterPro" id="IPR037143">
    <property type="entry name" value="4-PPantetheinyl_Trfase_dom_sf"/>
</dbReference>
<dbReference type="GO" id="GO:0008897">
    <property type="term" value="F:holo-[acyl-carrier-protein] synthase activity"/>
    <property type="evidence" value="ECO:0007669"/>
    <property type="project" value="UniProtKB-UniRule"/>
</dbReference>
<dbReference type="EMBL" id="FQXZ01000015">
    <property type="protein sequence ID" value="SHI11600.1"/>
    <property type="molecule type" value="Genomic_DNA"/>
</dbReference>
<dbReference type="FunFam" id="3.90.470.20:FF:000001">
    <property type="entry name" value="Holo-[acyl-carrier-protein] synthase"/>
    <property type="match status" value="1"/>
</dbReference>